<keyword evidence="12" id="KW-1185">Reference proteome</keyword>
<comment type="catalytic activity">
    <reaction evidence="6">
        <text>Couples ATP hydrolysis with the unwinding of duplex DNA by translocating in the 3'-5' direction.</text>
        <dbReference type="EC" id="5.6.2.4"/>
    </reaction>
</comment>
<dbReference type="PANTHER" id="PTHR11070:SF45">
    <property type="entry name" value="DNA 3'-5' HELICASE"/>
    <property type="match status" value="1"/>
</dbReference>
<sequence>MARLGVYREFLRDFVKLEKPVQDQVIEVFSKFEHATYAGLHLEAVKNARDDRMRTIRITDFWRGVVLAPERGDLYVLLNVLPHDKAYEWASRRVVTVNAATGAIELRDLVAIEEHSRALPSAPTAARPLLAHVSDADLRRLGIDEQVLALARTFTTEEQLDKAQAFFPKQQHDVLVGLASGMTVDEVWACLPAPAVQPEQIDREDVAAAVERSPEQVLLVSGPEELMHAFAKPFALWRVYLHPVQRDVAYGSFSGPAQVTGGPGTGKTVVALHRAKHLAERSDEERSVLLTTYIRTLPATMEESLRQLIDDEAVLRRIEIRHIDGLAYRLVTGGKGSLAVLPEEDVTSRWKRVMRQLGLPSRFNETFLANEWRQVILSQGITSLEEYQRAPRPGRGRPLGALQRAQIWEAVTAFTEGLRADNVWTYETICLEATRLLQAGERKPYRHVIVDEAQDLSPWHWRLIRAAAIPGPDDLFLAGDTHQRIYGHRLSLRQLGIDVTGRSTRLKISYRTTAEILRWSLKLLGEGPIDDMNGGVETLAGYRAEVHGEEPMLNGYPNQPAELEALVATVRRWLDHGVMPGHIGVAARSNILADQAVTKLKSCGIPAISLAKRQPGEDAVSVGTMHRMKGMEFRCVAVIGVSDHLMPPQSAITAEDEDPVAHQQDLQRERCVLFVACTRAREELAVSWHGSPSRFLPLD</sequence>
<dbReference type="EC" id="5.6.2.4" evidence="7"/>
<dbReference type="KEGG" id="tbi:Tbis_2728"/>
<dbReference type="SUPFAM" id="SSF52540">
    <property type="entry name" value="P-loop containing nucleoside triphosphate hydrolases"/>
    <property type="match status" value="1"/>
</dbReference>
<dbReference type="GO" id="GO:0003677">
    <property type="term" value="F:DNA binding"/>
    <property type="evidence" value="ECO:0007669"/>
    <property type="project" value="InterPro"/>
</dbReference>
<evidence type="ECO:0000313" key="12">
    <source>
        <dbReference type="Proteomes" id="UP000006640"/>
    </source>
</evidence>
<dbReference type="GO" id="GO:0016887">
    <property type="term" value="F:ATP hydrolysis activity"/>
    <property type="evidence" value="ECO:0007669"/>
    <property type="project" value="RHEA"/>
</dbReference>
<dbReference type="OrthoDB" id="3196525at2"/>
<organism evidence="11 12">
    <name type="scientific">Thermobispora bispora (strain ATCC 19993 / DSM 43833 / CBS 139.67 / JCM 10125 / KCTC 9307 / NBRC 14880 / R51)</name>
    <dbReference type="NCBI Taxonomy" id="469371"/>
    <lineage>
        <taxon>Bacteria</taxon>
        <taxon>Bacillati</taxon>
        <taxon>Actinomycetota</taxon>
        <taxon>Actinomycetes</taxon>
        <taxon>Streptosporangiales</taxon>
        <taxon>Streptosporangiaceae</taxon>
        <taxon>Thermobispora</taxon>
    </lineage>
</organism>
<dbReference type="GO" id="GO:0005524">
    <property type="term" value="F:ATP binding"/>
    <property type="evidence" value="ECO:0007669"/>
    <property type="project" value="UniProtKB-UniRule"/>
</dbReference>
<evidence type="ECO:0000256" key="6">
    <source>
        <dbReference type="ARBA" id="ARBA00034617"/>
    </source>
</evidence>
<evidence type="ECO:0000256" key="2">
    <source>
        <dbReference type="ARBA" id="ARBA00022801"/>
    </source>
</evidence>
<evidence type="ECO:0000313" key="11">
    <source>
        <dbReference type="EMBL" id="ADG89428.1"/>
    </source>
</evidence>
<dbReference type="STRING" id="469371.Tbis_2728"/>
<dbReference type="PANTHER" id="PTHR11070">
    <property type="entry name" value="UVRD / RECB / PCRA DNA HELICASE FAMILY MEMBER"/>
    <property type="match status" value="1"/>
</dbReference>
<feature type="domain" description="UvrD-like helicase ATP-binding" evidence="10">
    <location>
        <begin position="240"/>
        <end position="520"/>
    </location>
</feature>
<evidence type="ECO:0000256" key="1">
    <source>
        <dbReference type="ARBA" id="ARBA00022741"/>
    </source>
</evidence>
<gene>
    <name evidence="11" type="ordered locus">Tbis_2728</name>
</gene>
<evidence type="ECO:0000256" key="7">
    <source>
        <dbReference type="ARBA" id="ARBA00034808"/>
    </source>
</evidence>
<accession>D6Y612</accession>
<evidence type="ECO:0000256" key="5">
    <source>
        <dbReference type="ARBA" id="ARBA00023235"/>
    </source>
</evidence>
<dbReference type="InterPro" id="IPR000212">
    <property type="entry name" value="DNA_helicase_UvrD/REP"/>
</dbReference>
<keyword evidence="5" id="KW-0413">Isomerase</keyword>
<dbReference type="EMBL" id="CP001874">
    <property type="protein sequence ID" value="ADG89428.1"/>
    <property type="molecule type" value="Genomic_DNA"/>
</dbReference>
<dbReference type="HOGENOM" id="CLU_023846_0_0_11"/>
<comment type="catalytic activity">
    <reaction evidence="8">
        <text>ATP + H2O = ADP + phosphate + H(+)</text>
        <dbReference type="Rhea" id="RHEA:13065"/>
        <dbReference type="ChEBI" id="CHEBI:15377"/>
        <dbReference type="ChEBI" id="CHEBI:15378"/>
        <dbReference type="ChEBI" id="CHEBI:30616"/>
        <dbReference type="ChEBI" id="CHEBI:43474"/>
        <dbReference type="ChEBI" id="CHEBI:456216"/>
        <dbReference type="EC" id="5.6.2.4"/>
    </reaction>
</comment>
<evidence type="ECO:0000256" key="3">
    <source>
        <dbReference type="ARBA" id="ARBA00022806"/>
    </source>
</evidence>
<evidence type="ECO:0000256" key="9">
    <source>
        <dbReference type="PROSITE-ProRule" id="PRU00560"/>
    </source>
</evidence>
<dbReference type="Gene3D" id="3.40.50.300">
    <property type="entry name" value="P-loop containing nucleotide triphosphate hydrolases"/>
    <property type="match status" value="2"/>
</dbReference>
<dbReference type="Pfam" id="PF13361">
    <property type="entry name" value="UvrD_C"/>
    <property type="match status" value="1"/>
</dbReference>
<protein>
    <recommendedName>
        <fullName evidence="7">DNA 3'-5' helicase</fullName>
        <ecNumber evidence="7">5.6.2.4</ecNumber>
    </recommendedName>
</protein>
<feature type="binding site" evidence="9">
    <location>
        <begin position="261"/>
        <end position="268"/>
    </location>
    <ligand>
        <name>ATP</name>
        <dbReference type="ChEBI" id="CHEBI:30616"/>
    </ligand>
</feature>
<dbReference type="RefSeq" id="WP_013132961.1">
    <property type="nucleotide sequence ID" value="NC_014165.1"/>
</dbReference>
<dbReference type="Proteomes" id="UP000006640">
    <property type="component" value="Chromosome"/>
</dbReference>
<proteinExistence type="predicted"/>
<dbReference type="Pfam" id="PF00580">
    <property type="entry name" value="UvrD-helicase"/>
    <property type="match status" value="1"/>
</dbReference>
<dbReference type="GO" id="GO:0000725">
    <property type="term" value="P:recombinational repair"/>
    <property type="evidence" value="ECO:0007669"/>
    <property type="project" value="TreeGrafter"/>
</dbReference>
<dbReference type="InterPro" id="IPR014017">
    <property type="entry name" value="DNA_helicase_UvrD-like_C"/>
</dbReference>
<dbReference type="PROSITE" id="PS51198">
    <property type="entry name" value="UVRD_HELICASE_ATP_BIND"/>
    <property type="match status" value="1"/>
</dbReference>
<keyword evidence="2 9" id="KW-0378">Hydrolase</keyword>
<reference evidence="11 12" key="1">
    <citation type="submission" date="2010-01" db="EMBL/GenBank/DDBJ databases">
        <title>The complete genome of Thermobispora bispora DSM 43833.</title>
        <authorList>
            <consortium name="US DOE Joint Genome Institute (JGI-PGF)"/>
            <person name="Lucas S."/>
            <person name="Copeland A."/>
            <person name="Lapidus A."/>
            <person name="Glavina del Rio T."/>
            <person name="Dalin E."/>
            <person name="Tice H."/>
            <person name="Bruce D."/>
            <person name="Goodwin L."/>
            <person name="Pitluck S."/>
            <person name="Kyrpides N."/>
            <person name="Mavromatis K."/>
            <person name="Ivanova N."/>
            <person name="Mikhailova N."/>
            <person name="Chertkov O."/>
            <person name="Brettin T."/>
            <person name="Detter J.C."/>
            <person name="Han C."/>
            <person name="Larimer F."/>
            <person name="Land M."/>
            <person name="Hauser L."/>
            <person name="Markowitz V."/>
            <person name="Cheng J.-F."/>
            <person name="Hugenholtz P."/>
            <person name="Woyke T."/>
            <person name="Wu D."/>
            <person name="Jando M."/>
            <person name="Schneider S."/>
            <person name="Klenk H.-P."/>
            <person name="Eisen J.A."/>
        </authorList>
    </citation>
    <scope>NUCLEOTIDE SEQUENCE [LARGE SCALE GENOMIC DNA]</scope>
    <source>
        <strain evidence="12">ATCC 19993 / DSM 43833 / CBS 139.67 / JCM 10125 / KCTC 9307 / NBRC 14880 / R51</strain>
    </source>
</reference>
<name>D6Y612_THEBD</name>
<keyword evidence="3 9" id="KW-0347">Helicase</keyword>
<dbReference type="eggNOG" id="COG0210">
    <property type="taxonomic scope" value="Bacteria"/>
</dbReference>
<dbReference type="GO" id="GO:0043138">
    <property type="term" value="F:3'-5' DNA helicase activity"/>
    <property type="evidence" value="ECO:0007669"/>
    <property type="project" value="UniProtKB-EC"/>
</dbReference>
<keyword evidence="1 9" id="KW-0547">Nucleotide-binding</keyword>
<dbReference type="AlphaFoldDB" id="D6Y612"/>
<evidence type="ECO:0000259" key="10">
    <source>
        <dbReference type="PROSITE" id="PS51198"/>
    </source>
</evidence>
<dbReference type="InterPro" id="IPR014016">
    <property type="entry name" value="UvrD-like_ATP-bd"/>
</dbReference>
<evidence type="ECO:0000256" key="8">
    <source>
        <dbReference type="ARBA" id="ARBA00048988"/>
    </source>
</evidence>
<evidence type="ECO:0000256" key="4">
    <source>
        <dbReference type="ARBA" id="ARBA00022840"/>
    </source>
</evidence>
<keyword evidence="4 9" id="KW-0067">ATP-binding</keyword>
<dbReference type="InterPro" id="IPR027417">
    <property type="entry name" value="P-loop_NTPase"/>
</dbReference>